<dbReference type="AlphaFoldDB" id="A0A6J4UHR1"/>
<feature type="non-terminal residue" evidence="1">
    <location>
        <position position="45"/>
    </location>
</feature>
<gene>
    <name evidence="1" type="ORF">AVDCRST_MAG43-911</name>
</gene>
<reference evidence="1" key="1">
    <citation type="submission" date="2020-02" db="EMBL/GenBank/DDBJ databases">
        <authorList>
            <person name="Meier V. D."/>
        </authorList>
    </citation>
    <scope>NUCLEOTIDE SEQUENCE</scope>
    <source>
        <strain evidence="1">AVDCRST_MAG43</strain>
    </source>
</reference>
<name>A0A6J4UHR1_9BACT</name>
<organism evidence="1">
    <name type="scientific">uncultured Thermomicrobiales bacterium</name>
    <dbReference type="NCBI Taxonomy" id="1645740"/>
    <lineage>
        <taxon>Bacteria</taxon>
        <taxon>Pseudomonadati</taxon>
        <taxon>Thermomicrobiota</taxon>
        <taxon>Thermomicrobia</taxon>
        <taxon>Thermomicrobiales</taxon>
        <taxon>environmental samples</taxon>
    </lineage>
</organism>
<proteinExistence type="predicted"/>
<feature type="non-terminal residue" evidence="1">
    <location>
        <position position="1"/>
    </location>
</feature>
<accession>A0A6J4UHR1</accession>
<dbReference type="EMBL" id="CADCWI010000044">
    <property type="protein sequence ID" value="CAA9549154.1"/>
    <property type="molecule type" value="Genomic_DNA"/>
</dbReference>
<sequence length="45" mass="5184">GSTRWCQRPRRDRCVVPDRTPAWVRVERLSRMPAAHQGAPNRSGI</sequence>
<protein>
    <submittedName>
        <fullName evidence="1">Uncharacterized protein</fullName>
    </submittedName>
</protein>
<evidence type="ECO:0000313" key="1">
    <source>
        <dbReference type="EMBL" id="CAA9549154.1"/>
    </source>
</evidence>